<reference evidence="1" key="1">
    <citation type="journal article" date="2015" name="Nature">
        <title>Complex archaea that bridge the gap between prokaryotes and eukaryotes.</title>
        <authorList>
            <person name="Spang A."/>
            <person name="Saw J.H."/>
            <person name="Jorgensen S.L."/>
            <person name="Zaremba-Niedzwiedzka K."/>
            <person name="Martijn J."/>
            <person name="Lind A.E."/>
            <person name="van Eijk R."/>
            <person name="Schleper C."/>
            <person name="Guy L."/>
            <person name="Ettema T.J."/>
        </authorList>
    </citation>
    <scope>NUCLEOTIDE SEQUENCE</scope>
</reference>
<evidence type="ECO:0000313" key="1">
    <source>
        <dbReference type="EMBL" id="KKN03866.1"/>
    </source>
</evidence>
<name>A0A0F9PS23_9ZZZZ</name>
<accession>A0A0F9PS23</accession>
<gene>
    <name evidence="1" type="ORF">LCGC14_1103430</name>
</gene>
<dbReference type="AlphaFoldDB" id="A0A0F9PS23"/>
<comment type="caution">
    <text evidence="1">The sequence shown here is derived from an EMBL/GenBank/DDBJ whole genome shotgun (WGS) entry which is preliminary data.</text>
</comment>
<dbReference type="EMBL" id="LAZR01004987">
    <property type="protein sequence ID" value="KKN03866.1"/>
    <property type="molecule type" value="Genomic_DNA"/>
</dbReference>
<sequence length="149" mass="15560">MDKKAFPGATFAVNDTPPIAQCEETAIVVSAASITLGLPFLTKVGAFAGIDLTGKRLEVFFPPAGAGVFTILSNTDDVLTASSNMTATHAAANATVQDFAGFYLTRSESSFTRHIERLNKAHTVKGGQLFTDTASPPMAGACSITFNPD</sequence>
<proteinExistence type="predicted"/>
<organism evidence="1">
    <name type="scientific">marine sediment metagenome</name>
    <dbReference type="NCBI Taxonomy" id="412755"/>
    <lineage>
        <taxon>unclassified sequences</taxon>
        <taxon>metagenomes</taxon>
        <taxon>ecological metagenomes</taxon>
    </lineage>
</organism>
<protein>
    <submittedName>
        <fullName evidence="1">Uncharacterized protein</fullName>
    </submittedName>
</protein>